<reference evidence="4" key="1">
    <citation type="submission" date="2015-11" db="EMBL/GenBank/DDBJ databases">
        <title>De novo transcriptome assembly of four potential Pierce s Disease insect vectors from Arizona vineyards.</title>
        <authorList>
            <person name="Tassone E.E."/>
        </authorList>
    </citation>
    <scope>NUCLEOTIDE SEQUENCE</scope>
</reference>
<keyword evidence="1" id="KW-0863">Zinc-finger</keyword>
<feature type="compositionally biased region" description="Polar residues" evidence="2">
    <location>
        <begin position="29"/>
        <end position="51"/>
    </location>
</feature>
<name>A0A1B6JNB4_9HEMI</name>
<protein>
    <recommendedName>
        <fullName evidence="3">C2H2-type domain-containing protein</fullName>
    </recommendedName>
</protein>
<keyword evidence="1" id="KW-0862">Zinc</keyword>
<dbReference type="PROSITE" id="PS50157">
    <property type="entry name" value="ZINC_FINGER_C2H2_2"/>
    <property type="match status" value="1"/>
</dbReference>
<feature type="region of interest" description="Disordered" evidence="2">
    <location>
        <begin position="29"/>
        <end position="89"/>
    </location>
</feature>
<evidence type="ECO:0000256" key="2">
    <source>
        <dbReference type="SAM" id="MobiDB-lite"/>
    </source>
</evidence>
<proteinExistence type="predicted"/>
<dbReference type="AlphaFoldDB" id="A0A1B6JNB4"/>
<feature type="compositionally biased region" description="Basic and acidic residues" evidence="2">
    <location>
        <begin position="52"/>
        <end position="84"/>
    </location>
</feature>
<evidence type="ECO:0000313" key="4">
    <source>
        <dbReference type="EMBL" id="JAT00691.1"/>
    </source>
</evidence>
<feature type="domain" description="C2H2-type" evidence="3">
    <location>
        <begin position="3"/>
        <end position="30"/>
    </location>
</feature>
<dbReference type="GO" id="GO:0008270">
    <property type="term" value="F:zinc ion binding"/>
    <property type="evidence" value="ECO:0007669"/>
    <property type="project" value="UniProtKB-KW"/>
</dbReference>
<evidence type="ECO:0000256" key="1">
    <source>
        <dbReference type="PROSITE-ProRule" id="PRU00042"/>
    </source>
</evidence>
<dbReference type="InterPro" id="IPR013087">
    <property type="entry name" value="Znf_C2H2_type"/>
</dbReference>
<keyword evidence="1" id="KW-0479">Metal-binding</keyword>
<gene>
    <name evidence="4" type="ORF">g.7859</name>
</gene>
<organism evidence="4">
    <name type="scientific">Homalodisca liturata</name>
    <dbReference type="NCBI Taxonomy" id="320908"/>
    <lineage>
        <taxon>Eukaryota</taxon>
        <taxon>Metazoa</taxon>
        <taxon>Ecdysozoa</taxon>
        <taxon>Arthropoda</taxon>
        <taxon>Hexapoda</taxon>
        <taxon>Insecta</taxon>
        <taxon>Pterygota</taxon>
        <taxon>Neoptera</taxon>
        <taxon>Paraneoptera</taxon>
        <taxon>Hemiptera</taxon>
        <taxon>Auchenorrhyncha</taxon>
        <taxon>Membracoidea</taxon>
        <taxon>Cicadellidae</taxon>
        <taxon>Cicadellinae</taxon>
        <taxon>Proconiini</taxon>
        <taxon>Homalodisca</taxon>
    </lineage>
</organism>
<evidence type="ECO:0000259" key="3">
    <source>
        <dbReference type="PROSITE" id="PS50157"/>
    </source>
</evidence>
<dbReference type="EMBL" id="GECU01007016">
    <property type="protein sequence ID" value="JAT00691.1"/>
    <property type="molecule type" value="Transcribed_RNA"/>
</dbReference>
<sequence>MPYKCQDCGKTFRYKVSERTHKCTISAQGSSIESPKTVVSNTMQQSETSNFNKEKDAENTIEEHQHQEEGLEEHQAMSGEDHVMSDTYPEPTDFFSFVMSPSDRLQHLSLSGDVTEDTNHNSIDSEALKQLLYDVADYN</sequence>
<accession>A0A1B6JNB4</accession>